<dbReference type="SMART" id="SM00642">
    <property type="entry name" value="Aamy"/>
    <property type="match status" value="1"/>
</dbReference>
<feature type="active site" description="Nucleophile" evidence="6">
    <location>
        <position position="401"/>
    </location>
</feature>
<comment type="similarity">
    <text evidence="6">Belongs to the glycosyl hydrolase 13 family. GlgE subfamily.</text>
</comment>
<dbReference type="HAMAP" id="MF_02124">
    <property type="entry name" value="GlgE"/>
    <property type="match status" value="1"/>
</dbReference>
<sequence>MTTLATPTICHGDTRIVAPIAARLQSRPIVIQDVGPQLDCGRYPVKREVGDEMEVGATIFREGHDKLTAVALYREKSASAWREVPLELVNAGLDRWRGAFPLDVNTTYVFTVEAWTDVYASWCSELEKKVADGQQVAVELQEGRALLADAATRATGEDKTRLNEILTRFDAATDPRRIEWALDSTTRLLMARWPDRALAVRYDRELEVVVDRIEARYAAWYEMFHRSQGRVPGKSATFADCEERLPEIRAMGFDVIYFVPIHPIGRIHRKGPDNTLVAKPGDPGSPYAIGSEEGGHKAVHPDLGTLDEFRRFVRACHMQGMEVALDFAIQCAPDHPWVKEHPEWFIFRPDGTIKYAENPPKKYQDIVNLNFYGPHQEALWNELLSVVLFWVEQGVKIFRVDNPHTKPVPFWEWMIGEVRARDPEVIFLAEAFTRPPVMKMLAKVGFQQSYTYFTWRNFKHELIDYLTELTQSDAKEFMRPNFFVNTPDINPPYLQTGGRPAHQIRLVLAATLSSVYGIYNGFELCEATPIPGKEEFLHSEKYEYKVWDWDRPGNIKDFITKINAIRRENPALHELENLRFYPSDDDNILFYGKMSKDRANMVFFAVNVDPFDPHVAELKFPLEEMGMKAGDTFQVEELLTGRRHLWRSGTQGVRLDPEVNPVEIYRIGAWEKVDYRNPCY</sequence>
<comment type="subunit">
    <text evidence="1 6">Homodimer.</text>
</comment>
<dbReference type="Gene3D" id="2.60.40.1180">
    <property type="entry name" value="Golgi alpha-mannosidase II"/>
    <property type="match status" value="1"/>
</dbReference>
<dbReference type="CDD" id="cd11344">
    <property type="entry name" value="AmyAc_GlgE_like"/>
    <property type="match status" value="1"/>
</dbReference>
<dbReference type="GO" id="GO:0004553">
    <property type="term" value="F:hydrolase activity, hydrolyzing O-glycosyl compounds"/>
    <property type="evidence" value="ECO:0007669"/>
    <property type="project" value="InterPro"/>
</dbReference>
<evidence type="ECO:0000256" key="3">
    <source>
        <dbReference type="ARBA" id="ARBA00022679"/>
    </source>
</evidence>
<dbReference type="Proteomes" id="UP000326641">
    <property type="component" value="Unassembled WGS sequence"/>
</dbReference>
<keyword evidence="3 6" id="KW-0808">Transferase</keyword>
<evidence type="ECO:0000313" key="8">
    <source>
        <dbReference type="EMBL" id="VUX48052.1"/>
    </source>
</evidence>
<comment type="function">
    <text evidence="6">Maltosyltransferase that uses maltose 1-phosphate (M1P) as the sugar donor to elongate linear or branched alpha-(1-&gt;4)-glucans. Is involved in a branched alpha-glucan biosynthetic pathway from trehalose, together with TreS, Mak and GlgB.</text>
</comment>
<feature type="domain" description="Glycosyl hydrolase family 13 catalytic" evidence="7">
    <location>
        <begin position="218"/>
        <end position="566"/>
    </location>
</feature>
<dbReference type="Pfam" id="PF11896">
    <property type="entry name" value="GlgE_dom_N_S"/>
    <property type="match status" value="1"/>
</dbReference>
<dbReference type="AlphaFoldDB" id="A0A564WHW8"/>
<evidence type="ECO:0000313" key="9">
    <source>
        <dbReference type="Proteomes" id="UP000326641"/>
    </source>
</evidence>
<dbReference type="InterPro" id="IPR017853">
    <property type="entry name" value="GH"/>
</dbReference>
<feature type="binding site" evidence="6">
    <location>
        <position position="365"/>
    </location>
    <ligand>
        <name>alpha-maltose 1-phosphate</name>
        <dbReference type="ChEBI" id="CHEBI:63576"/>
    </ligand>
</feature>
<evidence type="ECO:0000256" key="6">
    <source>
        <dbReference type="HAMAP-Rule" id="MF_02124"/>
    </source>
</evidence>
<dbReference type="PANTHER" id="PTHR47786:SF2">
    <property type="entry name" value="GLYCOSYL HYDROLASE FAMILY 13 CATALYTIC DOMAIN-CONTAINING PROTEIN"/>
    <property type="match status" value="1"/>
</dbReference>
<dbReference type="EC" id="2.4.99.16" evidence="6"/>
<comment type="caution">
    <text evidence="8">The sequence shown here is derived from an EMBL/GenBank/DDBJ whole genome shotgun (WGS) entry which is preliminary data.</text>
</comment>
<comment type="catalytic activity">
    <reaction evidence="5 6">
        <text>alpha-maltose 1-phosphate + [(1-&gt;4)-alpha-D-glucosyl](n) = [(1-&gt;4)-alpha-D-glucosyl](n+2) + phosphate</text>
        <dbReference type="Rhea" id="RHEA:42692"/>
        <dbReference type="Rhea" id="RHEA-COMP:9584"/>
        <dbReference type="Rhea" id="RHEA-COMP:10183"/>
        <dbReference type="ChEBI" id="CHEBI:15444"/>
        <dbReference type="ChEBI" id="CHEBI:43474"/>
        <dbReference type="ChEBI" id="CHEBI:63576"/>
        <dbReference type="EC" id="2.4.99.16"/>
    </reaction>
</comment>
<protein>
    <recommendedName>
        <fullName evidence="6">Alpha-1,4-glucan:maltose-1-phosphate maltosyltransferase</fullName>
        <shortName evidence="6">GMPMT</shortName>
        <ecNumber evidence="6">2.4.99.16</ecNumber>
    </recommendedName>
    <alternativeName>
        <fullName evidence="6">(1-&gt;4)-alpha-D-glucan:maltose-1-phosphate alpha-D-maltosyltransferase</fullName>
    </alternativeName>
</protein>
<evidence type="ECO:0000256" key="4">
    <source>
        <dbReference type="ARBA" id="ARBA00023277"/>
    </source>
</evidence>
<evidence type="ECO:0000256" key="5">
    <source>
        <dbReference type="ARBA" id="ARBA00048735"/>
    </source>
</evidence>
<dbReference type="EMBL" id="UXAT02000054">
    <property type="protein sequence ID" value="VUX48052.1"/>
    <property type="molecule type" value="Genomic_DNA"/>
</dbReference>
<evidence type="ECO:0000259" key="7">
    <source>
        <dbReference type="SMART" id="SM00642"/>
    </source>
</evidence>
<dbReference type="InterPro" id="IPR021828">
    <property type="entry name" value="GlgE_dom_N/S"/>
</dbReference>
<accession>A0A564WHW8</accession>
<dbReference type="Gene3D" id="2.60.40.10">
    <property type="entry name" value="Immunoglobulins"/>
    <property type="match status" value="1"/>
</dbReference>
<feature type="binding site" evidence="6">
    <location>
        <position position="330"/>
    </location>
    <ligand>
        <name>alpha-maltose 1-phosphate</name>
        <dbReference type="ChEBI" id="CHEBI:63576"/>
    </ligand>
</feature>
<feature type="binding site" evidence="6">
    <location>
        <position position="402"/>
    </location>
    <ligand>
        <name>alpha-maltose 1-phosphate</name>
        <dbReference type="ChEBI" id="CHEBI:63576"/>
    </ligand>
</feature>
<feature type="binding site" evidence="6">
    <location>
        <begin position="541"/>
        <end position="542"/>
    </location>
    <ligand>
        <name>alpha-maltose 1-phosphate</name>
        <dbReference type="ChEBI" id="CHEBI:63576"/>
    </ligand>
</feature>
<dbReference type="InterPro" id="IPR013783">
    <property type="entry name" value="Ig-like_fold"/>
</dbReference>
<dbReference type="Gene3D" id="3.20.20.80">
    <property type="entry name" value="Glycosidases"/>
    <property type="match status" value="1"/>
</dbReference>
<keyword evidence="4 6" id="KW-0119">Carbohydrate metabolism</keyword>
<gene>
    <name evidence="6 8" type="primary">glgE</name>
    <name evidence="8" type="ORF">DF3PA_90069</name>
</gene>
<dbReference type="SUPFAM" id="SSF51445">
    <property type="entry name" value="(Trans)glycosidases"/>
    <property type="match status" value="1"/>
</dbReference>
<keyword evidence="9" id="KW-1185">Reference proteome</keyword>
<organism evidence="8 9">
    <name type="scientific">Candidatus Defluviicoccus seviourii</name>
    <dbReference type="NCBI Taxonomy" id="2565273"/>
    <lineage>
        <taxon>Bacteria</taxon>
        <taxon>Pseudomonadati</taxon>
        <taxon>Pseudomonadota</taxon>
        <taxon>Alphaproteobacteria</taxon>
        <taxon>Rhodospirillales</taxon>
        <taxon>Rhodospirillaceae</taxon>
        <taxon>Defluviicoccus</taxon>
    </lineage>
</organism>
<dbReference type="Gene3D" id="1.20.58.80">
    <property type="entry name" value="Phosphotransferase system, lactose/cellobiose-type IIA subunit"/>
    <property type="match status" value="1"/>
</dbReference>
<dbReference type="InterPro" id="IPR006047">
    <property type="entry name" value="GH13_cat_dom"/>
</dbReference>
<evidence type="ECO:0000256" key="2">
    <source>
        <dbReference type="ARBA" id="ARBA00022676"/>
    </source>
</evidence>
<keyword evidence="2 6" id="KW-0328">Glycosyltransferase</keyword>
<dbReference type="GO" id="GO:0030979">
    <property type="term" value="P:alpha-glucan biosynthetic process"/>
    <property type="evidence" value="ECO:0007669"/>
    <property type="project" value="UniProtKB-UniRule"/>
</dbReference>
<feature type="binding site" evidence="6">
    <location>
        <position position="270"/>
    </location>
    <ligand>
        <name>alpha-maltose 1-phosphate</name>
        <dbReference type="ChEBI" id="CHEBI:63576"/>
    </ligand>
</feature>
<evidence type="ECO:0000256" key="1">
    <source>
        <dbReference type="ARBA" id="ARBA00011738"/>
    </source>
</evidence>
<name>A0A564WHW8_9PROT</name>
<feature type="active site" description="Proton donor" evidence="6">
    <location>
        <position position="430"/>
    </location>
</feature>
<reference evidence="8" key="1">
    <citation type="submission" date="2018-11" db="EMBL/GenBank/DDBJ databases">
        <authorList>
            <person name="Onetto C."/>
        </authorList>
    </citation>
    <scope>NUCLEOTIDE SEQUENCE [LARGE SCALE GENOMIC DNA]</scope>
</reference>
<dbReference type="InterPro" id="IPR026585">
    <property type="entry name" value="GlgE"/>
</dbReference>
<dbReference type="InterPro" id="IPR013780">
    <property type="entry name" value="Glyco_hydro_b"/>
</dbReference>
<proteinExistence type="inferred from homology"/>
<dbReference type="Pfam" id="PF21702">
    <property type="entry name" value="GLGE_C"/>
    <property type="match status" value="1"/>
</dbReference>
<dbReference type="GO" id="GO:0016758">
    <property type="term" value="F:hexosyltransferase activity"/>
    <property type="evidence" value="ECO:0007669"/>
    <property type="project" value="UniProtKB-UniRule"/>
</dbReference>
<dbReference type="InterPro" id="IPR049171">
    <property type="entry name" value="GLGE_C"/>
</dbReference>
<feature type="site" description="Transition state stabilizer" evidence="6">
    <location>
        <position position="488"/>
    </location>
</feature>
<dbReference type="PANTHER" id="PTHR47786">
    <property type="entry name" value="ALPHA-1,4-GLUCAN:MALTOSE-1-PHOSPHATE MALTOSYLTRANSFERASE"/>
    <property type="match status" value="1"/>
</dbReference>